<proteinExistence type="predicted"/>
<accession>Q2S5X8</accession>
<evidence type="ECO:0008006" key="4">
    <source>
        <dbReference type="Google" id="ProtNLM"/>
    </source>
</evidence>
<keyword evidence="3" id="KW-1185">Reference proteome</keyword>
<dbReference type="EMBL" id="CP000159">
    <property type="protein sequence ID" value="ABC43963.1"/>
    <property type="molecule type" value="Genomic_DNA"/>
</dbReference>
<sequence>MSAAGKEALLSTSASSSSSGKFNLRMTADSSSDLGTPGAAGLVERLDRFAYWSDDCIPIPGIDARIGLDPVIGLVPVWGDVITAIVSCYVPYEAYRVGAPPSLVFKMLVVIVLDAFSGAIPVAGDLIDAAFKANKINVQMLKSHLGAY</sequence>
<dbReference type="AlphaFoldDB" id="Q2S5X8"/>
<dbReference type="HOGENOM" id="CLU_116315_2_1_10"/>
<dbReference type="Pfam" id="PF13430">
    <property type="entry name" value="DUF4112"/>
    <property type="match status" value="1"/>
</dbReference>
<organism evidence="2 3">
    <name type="scientific">Salinibacter ruber (strain DSM 13855 / M31)</name>
    <dbReference type="NCBI Taxonomy" id="309807"/>
    <lineage>
        <taxon>Bacteria</taxon>
        <taxon>Pseudomonadati</taxon>
        <taxon>Rhodothermota</taxon>
        <taxon>Rhodothermia</taxon>
        <taxon>Rhodothermales</taxon>
        <taxon>Salinibacteraceae</taxon>
        <taxon>Salinibacter</taxon>
    </lineage>
</organism>
<protein>
    <recommendedName>
        <fullName evidence="4">DUF4112 domain-containing protein</fullName>
    </recommendedName>
</protein>
<evidence type="ECO:0000313" key="2">
    <source>
        <dbReference type="EMBL" id="ABC43963.1"/>
    </source>
</evidence>
<dbReference type="PANTHER" id="PTHR35519">
    <property type="entry name" value="MEMBRANE PROTEINS"/>
    <property type="match status" value="1"/>
</dbReference>
<reference evidence="2 3" key="1">
    <citation type="journal article" date="2005" name="Proc. Natl. Acad. Sci. U.S.A.">
        <title>The genome of Salinibacter ruber: convergence and gene exchange among hyperhalophilic bacteria and archaea.</title>
        <authorList>
            <person name="Mongodin E.F."/>
            <person name="Nelson K.E."/>
            <person name="Daugherty S."/>
            <person name="Deboy R.T."/>
            <person name="Wister J."/>
            <person name="Khouri H."/>
            <person name="Weidman J."/>
            <person name="Walsh D.A."/>
            <person name="Papke R.T."/>
            <person name="Sanchez Perez G."/>
            <person name="Sharma A.K."/>
            <person name="Nesbo C.L."/>
            <person name="MacLeod D."/>
            <person name="Bapteste E."/>
            <person name="Doolittle W.F."/>
            <person name="Charlebois R.L."/>
            <person name="Legault B."/>
            <person name="Rodriguez-Valera F."/>
        </authorList>
    </citation>
    <scope>NUCLEOTIDE SEQUENCE [LARGE SCALE GENOMIC DNA]</scope>
    <source>
        <strain evidence="3">DSM 13855 / CECT 5946 / M31</strain>
    </source>
</reference>
<gene>
    <name evidence="2" type="ordered locus">SRU_0257</name>
</gene>
<name>Q2S5X8_SALRD</name>
<dbReference type="STRING" id="309807.SRU_0257"/>
<dbReference type="InterPro" id="IPR025187">
    <property type="entry name" value="DUF4112"/>
</dbReference>
<evidence type="ECO:0000256" key="1">
    <source>
        <dbReference type="SAM" id="MobiDB-lite"/>
    </source>
</evidence>
<feature type="compositionally biased region" description="Low complexity" evidence="1">
    <location>
        <begin position="8"/>
        <end position="19"/>
    </location>
</feature>
<dbReference type="EnsemblBacteria" id="ABC43963">
    <property type="protein sequence ID" value="ABC43963"/>
    <property type="gene ID" value="SRU_0257"/>
</dbReference>
<feature type="region of interest" description="Disordered" evidence="1">
    <location>
        <begin position="1"/>
        <end position="21"/>
    </location>
</feature>
<dbReference type="PANTHER" id="PTHR35519:SF2">
    <property type="entry name" value="PH DOMAIN PROTEIN"/>
    <property type="match status" value="1"/>
</dbReference>
<evidence type="ECO:0000313" key="3">
    <source>
        <dbReference type="Proteomes" id="UP000008674"/>
    </source>
</evidence>
<dbReference type="OrthoDB" id="513552at2"/>
<dbReference type="Proteomes" id="UP000008674">
    <property type="component" value="Chromosome"/>
</dbReference>
<dbReference type="KEGG" id="sru:SRU_0257"/>
<dbReference type="eggNOG" id="ENOG5032RYR">
    <property type="taxonomic scope" value="Bacteria"/>
</dbReference>